<keyword evidence="4" id="KW-0539">Nucleus</keyword>
<evidence type="ECO:0000256" key="4">
    <source>
        <dbReference type="ARBA" id="ARBA00023242"/>
    </source>
</evidence>
<comment type="subcellular location">
    <subcellularLocation>
        <location evidence="1">Nucleus</location>
    </subcellularLocation>
</comment>
<organism evidence="6 7">
    <name type="scientific">Abeliophyllum distichum</name>
    <dbReference type="NCBI Taxonomy" id="126358"/>
    <lineage>
        <taxon>Eukaryota</taxon>
        <taxon>Viridiplantae</taxon>
        <taxon>Streptophyta</taxon>
        <taxon>Embryophyta</taxon>
        <taxon>Tracheophyta</taxon>
        <taxon>Spermatophyta</taxon>
        <taxon>Magnoliopsida</taxon>
        <taxon>eudicotyledons</taxon>
        <taxon>Gunneridae</taxon>
        <taxon>Pentapetalae</taxon>
        <taxon>asterids</taxon>
        <taxon>lamiids</taxon>
        <taxon>Lamiales</taxon>
        <taxon>Oleaceae</taxon>
        <taxon>Forsythieae</taxon>
        <taxon>Abeliophyllum</taxon>
    </lineage>
</organism>
<protein>
    <submittedName>
        <fullName evidence="6">RNA-binding (RRM/RBD/RNP motif) family protein</fullName>
    </submittedName>
</protein>
<dbReference type="EMBL" id="JBFOLK010000525">
    <property type="protein sequence ID" value="KAL2453923.1"/>
    <property type="molecule type" value="Genomic_DNA"/>
</dbReference>
<dbReference type="InterPro" id="IPR012677">
    <property type="entry name" value="Nucleotide-bd_a/b_plait_sf"/>
</dbReference>
<dbReference type="PANTHER" id="PTHR48039:SF5">
    <property type="entry name" value="RNA-BINDING PROTEIN 28"/>
    <property type="match status" value="1"/>
</dbReference>
<evidence type="ECO:0000313" key="6">
    <source>
        <dbReference type="EMBL" id="KAL2453923.1"/>
    </source>
</evidence>
<dbReference type="GO" id="GO:0003723">
    <property type="term" value="F:RNA binding"/>
    <property type="evidence" value="ECO:0007669"/>
    <property type="project" value="UniProtKB-KW"/>
</dbReference>
<dbReference type="Proteomes" id="UP001604336">
    <property type="component" value="Unassembled WGS sequence"/>
</dbReference>
<feature type="region of interest" description="Disordered" evidence="5">
    <location>
        <begin position="224"/>
        <end position="275"/>
    </location>
</feature>
<evidence type="ECO:0000256" key="1">
    <source>
        <dbReference type="ARBA" id="ARBA00004123"/>
    </source>
</evidence>
<dbReference type="PANTHER" id="PTHR48039">
    <property type="entry name" value="RNA-BINDING MOTIF PROTEIN 14B"/>
    <property type="match status" value="1"/>
</dbReference>
<feature type="compositionally biased region" description="Pro residues" evidence="5">
    <location>
        <begin position="7"/>
        <end position="20"/>
    </location>
</feature>
<dbReference type="AlphaFoldDB" id="A0ABD1NS55"/>
<evidence type="ECO:0000313" key="7">
    <source>
        <dbReference type="Proteomes" id="UP001604336"/>
    </source>
</evidence>
<evidence type="ECO:0000256" key="2">
    <source>
        <dbReference type="ARBA" id="ARBA00022737"/>
    </source>
</evidence>
<keyword evidence="3" id="KW-0694">RNA-binding</keyword>
<dbReference type="Gene3D" id="3.30.70.330">
    <property type="match status" value="1"/>
</dbReference>
<keyword evidence="7" id="KW-1185">Reference proteome</keyword>
<proteinExistence type="predicted"/>
<dbReference type="GO" id="GO:0005634">
    <property type="term" value="C:nucleus"/>
    <property type="evidence" value="ECO:0007669"/>
    <property type="project" value="UniProtKB-SubCell"/>
</dbReference>
<gene>
    <name evidence="6" type="ORF">Adt_48578</name>
</gene>
<dbReference type="InterPro" id="IPR051945">
    <property type="entry name" value="RRM_MRD1_RNA_proc_ribogen"/>
</dbReference>
<keyword evidence="2" id="KW-0677">Repeat</keyword>
<dbReference type="SUPFAM" id="SSF54928">
    <property type="entry name" value="RNA-binding domain, RBD"/>
    <property type="match status" value="1"/>
</dbReference>
<evidence type="ECO:0000256" key="3">
    <source>
        <dbReference type="ARBA" id="ARBA00022884"/>
    </source>
</evidence>
<dbReference type="InterPro" id="IPR035979">
    <property type="entry name" value="RBD_domain_sf"/>
</dbReference>
<sequence length="376" mass="40596">MAKIPTAPSPAPTRAAPPRPAKAYTHLLPQLPHCKLSLTVNIAVAAAAEIRCGLCNSKRSPIFQKSTTKMGNKKKMEAGGDNPHCSATVYVANLPFSFTNTQGPANTEALALFTCTCIFSLILHPFVKLRANANTDAYFLMLSAAVEDSNRAIELKNGSTVGGRKIGVKHAMHRAPLEQRRAKQNQVHSEDVVETKNDKDVSAIKVEEKLEKAPNSQVKVHSEDVVKTTNGEDVSGTKVEKLEKAPNSQVKGKSMKKRKRTVISSSLPDEGSGSEKQRVAKTVIFGGLLNSNMAEEVHRQAKECGTVCSVTYPLPREELQNHGLAQDGCKMDASSVVFTSVKSARACVAALHQKEIHGGSIWVRQLGGEVQLLSLD</sequence>
<evidence type="ECO:0000256" key="5">
    <source>
        <dbReference type="SAM" id="MobiDB-lite"/>
    </source>
</evidence>
<comment type="caution">
    <text evidence="6">The sequence shown here is derived from an EMBL/GenBank/DDBJ whole genome shotgun (WGS) entry which is preliminary data.</text>
</comment>
<feature type="region of interest" description="Disordered" evidence="5">
    <location>
        <begin position="1"/>
        <end position="20"/>
    </location>
</feature>
<reference evidence="7" key="1">
    <citation type="submission" date="2024-07" db="EMBL/GenBank/DDBJ databases">
        <title>Two chromosome-level genome assemblies of Korean endemic species Abeliophyllum distichum and Forsythia ovata (Oleaceae).</title>
        <authorList>
            <person name="Jang H."/>
        </authorList>
    </citation>
    <scope>NUCLEOTIDE SEQUENCE [LARGE SCALE GENOMIC DNA]</scope>
</reference>
<name>A0ABD1NS55_9LAMI</name>
<accession>A0ABD1NS55</accession>